<gene>
    <name evidence="1" type="ORF">EIM92_03520</name>
</gene>
<accession>A0A3Q8S988</accession>
<sequence>MKKIIALVMVTTVIGAAVVAGTSIIQASGNKVADSKFISGDTLPANLQYDSDHPDKIYVKGGIFVKADKSI</sequence>
<keyword evidence="2" id="KW-1185">Reference proteome</keyword>
<evidence type="ECO:0000313" key="1">
    <source>
        <dbReference type="EMBL" id="AZK45388.1"/>
    </source>
</evidence>
<organism evidence="1 2">
    <name type="scientific">Paenibacillus lentus</name>
    <dbReference type="NCBI Taxonomy" id="1338368"/>
    <lineage>
        <taxon>Bacteria</taxon>
        <taxon>Bacillati</taxon>
        <taxon>Bacillota</taxon>
        <taxon>Bacilli</taxon>
        <taxon>Bacillales</taxon>
        <taxon>Paenibacillaceae</taxon>
        <taxon>Paenibacillus</taxon>
    </lineage>
</organism>
<dbReference type="RefSeq" id="WP_125081507.1">
    <property type="nucleotide sequence ID" value="NZ_CP034248.1"/>
</dbReference>
<dbReference type="Proteomes" id="UP000273145">
    <property type="component" value="Chromosome"/>
</dbReference>
<dbReference type="KEGG" id="plen:EIM92_03520"/>
<name>A0A3Q8S988_9BACL</name>
<dbReference type="OrthoDB" id="2632156at2"/>
<dbReference type="AlphaFoldDB" id="A0A3Q8S988"/>
<dbReference type="EMBL" id="CP034248">
    <property type="protein sequence ID" value="AZK45388.1"/>
    <property type="molecule type" value="Genomic_DNA"/>
</dbReference>
<proteinExistence type="predicted"/>
<reference evidence="1 2" key="1">
    <citation type="submission" date="2018-11" db="EMBL/GenBank/DDBJ databases">
        <title>Genome sequencing of Paenibacillus lentus DSM25539(T).</title>
        <authorList>
            <person name="Kook J.-K."/>
            <person name="Park S.-N."/>
            <person name="Lim Y.K."/>
        </authorList>
    </citation>
    <scope>NUCLEOTIDE SEQUENCE [LARGE SCALE GENOMIC DNA]</scope>
    <source>
        <strain evidence="1 2">DSM 25539</strain>
    </source>
</reference>
<protein>
    <submittedName>
        <fullName evidence="1">Uncharacterized protein</fullName>
    </submittedName>
</protein>
<evidence type="ECO:0000313" key="2">
    <source>
        <dbReference type="Proteomes" id="UP000273145"/>
    </source>
</evidence>